<evidence type="ECO:0000256" key="1">
    <source>
        <dbReference type="SAM" id="SignalP"/>
    </source>
</evidence>
<evidence type="ECO:0008006" key="4">
    <source>
        <dbReference type="Google" id="ProtNLM"/>
    </source>
</evidence>
<reference evidence="2 3" key="1">
    <citation type="journal article" date="2016" name="Syst. Appl. Microbiol.">
        <title>Vibrio bivalvicida sp. nov., a novel larval pathogen for bivalve molluscs reared in a hatchery.</title>
        <authorList>
            <person name="Dubert J."/>
            <person name="Romalde J.L."/>
            <person name="Prado S."/>
            <person name="Barja J.L."/>
        </authorList>
    </citation>
    <scope>NUCLEOTIDE SEQUENCE [LARGE SCALE GENOMIC DNA]</scope>
    <source>
        <strain evidence="2 3">605</strain>
    </source>
</reference>
<dbReference type="AlphaFoldDB" id="A0A177Y3B2"/>
<comment type="caution">
    <text evidence="2">The sequence shown here is derived from an EMBL/GenBank/DDBJ whole genome shotgun (WGS) entry which is preliminary data.</text>
</comment>
<evidence type="ECO:0000313" key="3">
    <source>
        <dbReference type="Proteomes" id="UP000078406"/>
    </source>
</evidence>
<name>A0A177Y3B2_9VIBR</name>
<feature type="signal peptide" evidence="1">
    <location>
        <begin position="1"/>
        <end position="22"/>
    </location>
</feature>
<proteinExistence type="predicted"/>
<dbReference type="InterPro" id="IPR016879">
    <property type="entry name" value="UCP028299"/>
</dbReference>
<dbReference type="Pfam" id="PF11777">
    <property type="entry name" value="DUF3316"/>
    <property type="match status" value="1"/>
</dbReference>
<feature type="chain" id="PRO_5008079436" description="DUF3316 domain-containing protein" evidence="1">
    <location>
        <begin position="23"/>
        <end position="126"/>
    </location>
</feature>
<dbReference type="Proteomes" id="UP000078406">
    <property type="component" value="Unassembled WGS sequence"/>
</dbReference>
<sequence length="126" mass="14227">MNTLNKLLLTTSILFTSAVTVAQPLYSGGNYVSRVNHATVLTQATSSKELAYKLGAEKLAELEGMNGKELESEFMLVRNYGSNRNSTHLKEQRYVTVEERLNSQGQMEYVAQVHLQVHYQERDSNN</sequence>
<dbReference type="RefSeq" id="WP_054963226.1">
    <property type="nucleotide sequence ID" value="NZ_LLEI02000020.1"/>
</dbReference>
<dbReference type="PIRSF" id="PIRSF028299">
    <property type="entry name" value="UCP028299"/>
    <property type="match status" value="1"/>
</dbReference>
<gene>
    <name evidence="2" type="ORF">APB76_04915</name>
</gene>
<evidence type="ECO:0000313" key="2">
    <source>
        <dbReference type="EMBL" id="OAJ95311.1"/>
    </source>
</evidence>
<keyword evidence="1" id="KW-0732">Signal</keyword>
<protein>
    <recommendedName>
        <fullName evidence="4">DUF3316 domain-containing protein</fullName>
    </recommendedName>
</protein>
<organism evidence="2 3">
    <name type="scientific">Vibrio bivalvicida</name>
    <dbReference type="NCBI Taxonomy" id="1276888"/>
    <lineage>
        <taxon>Bacteria</taxon>
        <taxon>Pseudomonadati</taxon>
        <taxon>Pseudomonadota</taxon>
        <taxon>Gammaproteobacteria</taxon>
        <taxon>Vibrionales</taxon>
        <taxon>Vibrionaceae</taxon>
        <taxon>Vibrio</taxon>
        <taxon>Vibrio oreintalis group</taxon>
    </lineage>
</organism>
<dbReference type="EMBL" id="LLEI02000020">
    <property type="protein sequence ID" value="OAJ95311.1"/>
    <property type="molecule type" value="Genomic_DNA"/>
</dbReference>
<accession>A0A177Y3B2</accession>